<keyword evidence="1" id="KW-1133">Transmembrane helix</keyword>
<keyword evidence="1" id="KW-0472">Membrane</keyword>
<comment type="caution">
    <text evidence="2">The sequence shown here is derived from an EMBL/GenBank/DDBJ whole genome shotgun (WGS) entry which is preliminary data.</text>
</comment>
<evidence type="ECO:0000256" key="1">
    <source>
        <dbReference type="SAM" id="Phobius"/>
    </source>
</evidence>
<sequence length="324" mass="34752">MNIPRWVVWLVSGAVVIVVVVLVAVGIAGWTRPIPEKVVEQTVVVTKEKLVEVTRVAKEAVEVEKEVTRVVEVTPVPPTATPMPTPDATAQFEDAVAQVVATEVARLMGFSSVSMVATTPVTTTGVMTVGVGLPMIGSLFRTPVKAVKVINPESAWLIAEPGRILDASAAWVIPSVEMTHSANIPEGGFAYFSMGEGNIQLGDVLLAMEPMSGTNYLVVIRGRIDDGLVDTDLNMTAKVTGFRAGHAIWSKLQPGAYVSSNWFLQQLQASSQVKDAAQSSTNCGALGCSTTYVVLFDASTHYYQKFRIEATDLSKWTLVKTNAE</sequence>
<keyword evidence="1" id="KW-0812">Transmembrane</keyword>
<evidence type="ECO:0000313" key="3">
    <source>
        <dbReference type="Proteomes" id="UP000231579"/>
    </source>
</evidence>
<gene>
    <name evidence="2" type="ORF">COU97_02570</name>
</gene>
<protein>
    <submittedName>
        <fullName evidence="2">Uncharacterized protein</fullName>
    </submittedName>
</protein>
<dbReference type="EMBL" id="PFEM01000036">
    <property type="protein sequence ID" value="PJE69904.1"/>
    <property type="molecule type" value="Genomic_DNA"/>
</dbReference>
<feature type="transmembrane region" description="Helical" evidence="1">
    <location>
        <begin position="6"/>
        <end position="30"/>
    </location>
</feature>
<dbReference type="AlphaFoldDB" id="A0A2M8L6M4"/>
<accession>A0A2M8L6M4</accession>
<proteinExistence type="predicted"/>
<organism evidence="2 3">
    <name type="scientific">Candidatus Shapirobacteria bacterium CG10_big_fil_rev_8_21_14_0_10_48_15</name>
    <dbReference type="NCBI Taxonomy" id="1974484"/>
    <lineage>
        <taxon>Bacteria</taxon>
        <taxon>Candidatus Shapironibacteriota</taxon>
    </lineage>
</organism>
<name>A0A2M8L6M4_9BACT</name>
<dbReference type="Proteomes" id="UP000231579">
    <property type="component" value="Unassembled WGS sequence"/>
</dbReference>
<evidence type="ECO:0000313" key="2">
    <source>
        <dbReference type="EMBL" id="PJE69904.1"/>
    </source>
</evidence>
<reference evidence="3" key="1">
    <citation type="submission" date="2017-09" db="EMBL/GenBank/DDBJ databases">
        <title>Depth-based differentiation of microbial function through sediment-hosted aquifers and enrichment of novel symbionts in the deep terrestrial subsurface.</title>
        <authorList>
            <person name="Probst A.J."/>
            <person name="Ladd B."/>
            <person name="Jarett J.K."/>
            <person name="Geller-Mcgrath D.E."/>
            <person name="Sieber C.M.K."/>
            <person name="Emerson J.B."/>
            <person name="Anantharaman K."/>
            <person name="Thomas B.C."/>
            <person name="Malmstrom R."/>
            <person name="Stieglmeier M."/>
            <person name="Klingl A."/>
            <person name="Woyke T."/>
            <person name="Ryan C.M."/>
            <person name="Banfield J.F."/>
        </authorList>
    </citation>
    <scope>NUCLEOTIDE SEQUENCE [LARGE SCALE GENOMIC DNA]</scope>
</reference>